<proteinExistence type="predicted"/>
<dbReference type="Pfam" id="PF01494">
    <property type="entry name" value="FAD_binding_3"/>
    <property type="match status" value="1"/>
</dbReference>
<name>A0ABV5JJQ6_9RHOB</name>
<dbReference type="GO" id="GO:0016491">
    <property type="term" value="F:oxidoreductase activity"/>
    <property type="evidence" value="ECO:0007669"/>
    <property type="project" value="UniProtKB-KW"/>
</dbReference>
<accession>A0ABV5JJQ6</accession>
<dbReference type="InterPro" id="IPR002938">
    <property type="entry name" value="FAD-bd"/>
</dbReference>
<dbReference type="RefSeq" id="WP_213889528.1">
    <property type="nucleotide sequence ID" value="NZ_JAGFNU010000007.1"/>
</dbReference>
<reference evidence="2 3" key="1">
    <citation type="submission" date="2024-09" db="EMBL/GenBank/DDBJ databases">
        <authorList>
            <person name="Sun Q."/>
            <person name="Mori K."/>
        </authorList>
    </citation>
    <scope>NUCLEOTIDE SEQUENCE [LARGE SCALE GENOMIC DNA]</scope>
    <source>
        <strain evidence="2 3">CECT 8726</strain>
    </source>
</reference>
<dbReference type="Proteomes" id="UP001589683">
    <property type="component" value="Unassembled WGS sequence"/>
</dbReference>
<dbReference type="PANTHER" id="PTHR42685">
    <property type="entry name" value="GERANYLGERANYL DIPHOSPHATE REDUCTASE"/>
    <property type="match status" value="1"/>
</dbReference>
<dbReference type="EC" id="1.-.-.-" evidence="2"/>
<feature type="domain" description="FAD-binding" evidence="1">
    <location>
        <begin position="11"/>
        <end position="340"/>
    </location>
</feature>
<sequence>MRHLGPYLPHYDAIIVGARCSGAATAMLLARKGARVLLVDWASPGTDTMSTHALMRGAVMQLNRWGVLGRIIASGTPAIRTTTFQYGSEVIPLNLKPSHGVDALYAPRRTVLDSALVNAAREAGVDIRYGVSFRDVIRNDQGRVAGAILDAHHLGTHHVSADIVIGADGRRSTVARRVEAQTERLSENAISCAYAYYEGIEDQGSHWLYSQGLGAGKIPTNNDQHCVFVGLHRARFLNQVRGENVAKQIAFIAAEIDPAFGEVIGAARLCSKPISFVGQKGHFRRSWGPGWALVGDAGYFKDPITAHGITDAFRDAEILASAVGQGTVEALTEYQRVRDSLSADLFSVTDQIASLRWSLPELQQMHLRLNDVMKQEQDWMAEKYPSPRVAA</sequence>
<evidence type="ECO:0000313" key="3">
    <source>
        <dbReference type="Proteomes" id="UP001589683"/>
    </source>
</evidence>
<gene>
    <name evidence="2" type="ORF">ACFFUT_18005</name>
</gene>
<dbReference type="InterPro" id="IPR036188">
    <property type="entry name" value="FAD/NAD-bd_sf"/>
</dbReference>
<organism evidence="2 3">
    <name type="scientific">Pseudohalocynthiibacter aestuariivivens</name>
    <dbReference type="NCBI Taxonomy" id="1591409"/>
    <lineage>
        <taxon>Bacteria</taxon>
        <taxon>Pseudomonadati</taxon>
        <taxon>Pseudomonadota</taxon>
        <taxon>Alphaproteobacteria</taxon>
        <taxon>Rhodobacterales</taxon>
        <taxon>Paracoccaceae</taxon>
        <taxon>Pseudohalocynthiibacter</taxon>
    </lineage>
</organism>
<dbReference type="PANTHER" id="PTHR42685:SF22">
    <property type="entry name" value="CONDITIONED MEDIUM FACTOR RECEPTOR 1"/>
    <property type="match status" value="1"/>
</dbReference>
<keyword evidence="3" id="KW-1185">Reference proteome</keyword>
<dbReference type="PRINTS" id="PR00420">
    <property type="entry name" value="RNGMNOXGNASE"/>
</dbReference>
<evidence type="ECO:0000313" key="2">
    <source>
        <dbReference type="EMBL" id="MFB9233691.1"/>
    </source>
</evidence>
<dbReference type="EMBL" id="JBHMEA010000051">
    <property type="protein sequence ID" value="MFB9233691.1"/>
    <property type="molecule type" value="Genomic_DNA"/>
</dbReference>
<keyword evidence="2" id="KW-0560">Oxidoreductase</keyword>
<protein>
    <submittedName>
        <fullName evidence="2">NAD(P)/FAD-dependent oxidoreductase</fullName>
        <ecNumber evidence="2">1.-.-.-</ecNumber>
    </submittedName>
</protein>
<dbReference type="SUPFAM" id="SSF51905">
    <property type="entry name" value="FAD/NAD(P)-binding domain"/>
    <property type="match status" value="1"/>
</dbReference>
<evidence type="ECO:0000259" key="1">
    <source>
        <dbReference type="Pfam" id="PF01494"/>
    </source>
</evidence>
<comment type="caution">
    <text evidence="2">The sequence shown here is derived from an EMBL/GenBank/DDBJ whole genome shotgun (WGS) entry which is preliminary data.</text>
</comment>
<dbReference type="InterPro" id="IPR050407">
    <property type="entry name" value="Geranylgeranyl_reductase"/>
</dbReference>
<dbReference type="Gene3D" id="3.50.50.60">
    <property type="entry name" value="FAD/NAD(P)-binding domain"/>
    <property type="match status" value="1"/>
</dbReference>